<dbReference type="InterPro" id="IPR023393">
    <property type="entry name" value="START-like_dom_sf"/>
</dbReference>
<organism evidence="2 3">
    <name type="scientific">Ketobacter alkanivorans</name>
    <dbReference type="NCBI Taxonomy" id="1917421"/>
    <lineage>
        <taxon>Bacteria</taxon>
        <taxon>Pseudomonadati</taxon>
        <taxon>Pseudomonadota</taxon>
        <taxon>Gammaproteobacteria</taxon>
        <taxon>Pseudomonadales</taxon>
        <taxon>Ketobacteraceae</taxon>
        <taxon>Ketobacter</taxon>
    </lineage>
</organism>
<gene>
    <name evidence="2" type="ORF">Kalk_15015</name>
</gene>
<sequence length="230" mass="25275">MRTMVIIVAAWFAVMGANAQEQEDNSQQQWHPVVESQDPGDVRTWVKAVPGASVKAFRGEVEVASSPLQVLAVLDGVEAFPQWVFQCKAAERVPGKGIYLRFNGIWPVADRDATLNSKVSVMASSVVIETNNLAGMLPERDGYVRIPELNNRFEVVQLHNGGSRIIFETFVDPGGMVPGFISNIVSKKGPLVTLNGIKIMLADRENTPVSLDQLSSIYQPVRSDLEQLLE</sequence>
<keyword evidence="3" id="KW-1185">Reference proteome</keyword>
<dbReference type="InterPro" id="IPR028347">
    <property type="entry name" value="START_dom_prot"/>
</dbReference>
<protein>
    <recommendedName>
        <fullName evidence="4">START domain-containing protein</fullName>
    </recommendedName>
</protein>
<feature type="signal peptide" evidence="1">
    <location>
        <begin position="1"/>
        <end position="19"/>
    </location>
</feature>
<dbReference type="Proteomes" id="UP000235116">
    <property type="component" value="Chromosome"/>
</dbReference>
<dbReference type="AlphaFoldDB" id="A0A2K9LS47"/>
<dbReference type="OrthoDB" id="5734556at2"/>
<keyword evidence="1" id="KW-0732">Signal</keyword>
<dbReference type="KEGG" id="kak:Kalk_15015"/>
<accession>A0A2K9LS47</accession>
<dbReference type="PIRSF" id="PIRSF039033">
    <property type="entry name" value="START_dom"/>
    <property type="match status" value="1"/>
</dbReference>
<evidence type="ECO:0000313" key="3">
    <source>
        <dbReference type="Proteomes" id="UP000235116"/>
    </source>
</evidence>
<evidence type="ECO:0008006" key="4">
    <source>
        <dbReference type="Google" id="ProtNLM"/>
    </source>
</evidence>
<reference evidence="3" key="1">
    <citation type="submission" date="2017-08" db="EMBL/GenBank/DDBJ databases">
        <title>Direct submision.</title>
        <authorList>
            <person name="Kim S.-J."/>
            <person name="Rhee S.-K."/>
        </authorList>
    </citation>
    <scope>NUCLEOTIDE SEQUENCE [LARGE SCALE GENOMIC DNA]</scope>
    <source>
        <strain evidence="3">GI5</strain>
    </source>
</reference>
<dbReference type="RefSeq" id="WP_101895029.1">
    <property type="nucleotide sequence ID" value="NZ_CP022684.1"/>
</dbReference>
<dbReference type="EMBL" id="CP022684">
    <property type="protein sequence ID" value="AUM13654.1"/>
    <property type="molecule type" value="Genomic_DNA"/>
</dbReference>
<dbReference type="Gene3D" id="3.30.530.20">
    <property type="match status" value="1"/>
</dbReference>
<evidence type="ECO:0000313" key="2">
    <source>
        <dbReference type="EMBL" id="AUM13654.1"/>
    </source>
</evidence>
<feature type="chain" id="PRO_5014694574" description="START domain-containing protein" evidence="1">
    <location>
        <begin position="20"/>
        <end position="230"/>
    </location>
</feature>
<name>A0A2K9LS47_9GAMM</name>
<proteinExistence type="predicted"/>
<dbReference type="SUPFAM" id="SSF55961">
    <property type="entry name" value="Bet v1-like"/>
    <property type="match status" value="1"/>
</dbReference>
<evidence type="ECO:0000256" key="1">
    <source>
        <dbReference type="SAM" id="SignalP"/>
    </source>
</evidence>